<evidence type="ECO:0000256" key="13">
    <source>
        <dbReference type="PIRNR" id="PIRNR037871"/>
    </source>
</evidence>
<protein>
    <recommendedName>
        <fullName evidence="12 13">Mitochondrial import inner membrane translocase subunit TIM44</fullName>
    </recommendedName>
</protein>
<dbReference type="GO" id="GO:0030674">
    <property type="term" value="F:protein-macromolecule adaptor activity"/>
    <property type="evidence" value="ECO:0007669"/>
    <property type="project" value="EnsemblFungi"/>
</dbReference>
<dbReference type="AlphaFoldDB" id="H2AMV0"/>
<dbReference type="GO" id="GO:0001405">
    <property type="term" value="C:PAM complex, Tim23 associated import motor"/>
    <property type="evidence" value="ECO:0007669"/>
    <property type="project" value="EnsemblFungi"/>
</dbReference>
<keyword evidence="11 13" id="KW-0472">Membrane</keyword>
<evidence type="ECO:0000256" key="8">
    <source>
        <dbReference type="ARBA" id="ARBA00022946"/>
    </source>
</evidence>
<comment type="function">
    <text evidence="13">Essential component of the PAM complex, a complex required for the translocation of transit peptide-containing proteins from the inner membrane into the mitochondrial matrix in an ATP-dependent manner.</text>
</comment>
<evidence type="ECO:0000256" key="12">
    <source>
        <dbReference type="ARBA" id="ARBA00074309"/>
    </source>
</evidence>
<evidence type="ECO:0000256" key="4">
    <source>
        <dbReference type="ARBA" id="ARBA00022741"/>
    </source>
</evidence>
<dbReference type="PIRSF" id="PIRSF037871">
    <property type="entry name" value="TIM44"/>
    <property type="match status" value="1"/>
</dbReference>
<keyword evidence="6" id="KW-0067">ATP-binding</keyword>
<keyword evidence="10 13" id="KW-0496">Mitochondrion</keyword>
<dbReference type="InParanoid" id="H2AMV0"/>
<dbReference type="OrthoDB" id="10265990at2759"/>
<gene>
    <name evidence="15" type="primary">KAFR0A02640</name>
    <name evidence="15" type="ORF">KAFR_0A02640</name>
</gene>
<accession>H2AMV0</accession>
<evidence type="ECO:0000256" key="6">
    <source>
        <dbReference type="ARBA" id="ARBA00022840"/>
    </source>
</evidence>
<evidence type="ECO:0000259" key="14">
    <source>
        <dbReference type="SMART" id="SM00978"/>
    </source>
</evidence>
<keyword evidence="8" id="KW-0809">Transit peptide</keyword>
<dbReference type="FunFam" id="3.10.450.240:FF:000002">
    <property type="entry name" value="Mitochondrial import inner membrane translocase subunit TIM44"/>
    <property type="match status" value="1"/>
</dbReference>
<dbReference type="PANTHER" id="PTHR10721">
    <property type="entry name" value="MITOCHONDRIAL IMPORT INNER MEMBRANE TRANSLOCASE SUBUNIT TIM44"/>
    <property type="match status" value="1"/>
</dbReference>
<keyword evidence="4" id="KW-0547">Nucleotide-binding</keyword>
<evidence type="ECO:0000313" key="15">
    <source>
        <dbReference type="EMBL" id="CCF55700.1"/>
    </source>
</evidence>
<dbReference type="FunCoup" id="H2AMV0">
    <property type="interactions" value="1138"/>
</dbReference>
<keyword evidence="9 13" id="KW-0811">Translocation</keyword>
<evidence type="ECO:0000256" key="11">
    <source>
        <dbReference type="ARBA" id="ARBA00023136"/>
    </source>
</evidence>
<proteinExistence type="inferred from homology"/>
<sequence>MLVRSRVGVSGKPYYLKSAIQLVSLHTSRNLGQQQRTPLQIFRETFKKEWEKSAELQGSIKELQDASGKISESEAYKKARDAYLKAHRGSSTILDKTLKKTGDTLEDIATKAWESEISKNTRQMASETAKKLDESFEPVRNTKIYKDVSEVLNDDGDSYRYGGFIQKDERRLKRENALKSGKRVRAVKSNDEAGTALVATNVQSHESIGQKYENFKERTMVGKILHNFKVNYWDESENPLIVLLRKITLKITGFFGETESSRVYSQFKLIDQTFNAESFTRHLREYIVPEILEAYIKGDEKVLKNWFSEAPFNVYSAQQKVFRQQNLFPDGNILDIRNVEIVSAKLLQPQDIPVLVVSCRAQEINIYRKIKTGEVAAGNASDILMSTYAMVFTRDPEEIDNDETEGWRILEFVRGNSRQFT</sequence>
<evidence type="ECO:0000256" key="9">
    <source>
        <dbReference type="ARBA" id="ARBA00023010"/>
    </source>
</evidence>
<dbReference type="InterPro" id="IPR039544">
    <property type="entry name" value="Tim44-like"/>
</dbReference>
<evidence type="ECO:0000256" key="10">
    <source>
        <dbReference type="ARBA" id="ARBA00023128"/>
    </source>
</evidence>
<dbReference type="Gene3D" id="3.10.450.240">
    <property type="match status" value="1"/>
</dbReference>
<evidence type="ECO:0000256" key="1">
    <source>
        <dbReference type="ARBA" id="ARBA00004637"/>
    </source>
</evidence>
<evidence type="ECO:0000256" key="2">
    <source>
        <dbReference type="ARBA" id="ARBA00009597"/>
    </source>
</evidence>
<dbReference type="KEGG" id="kaf:KAFR_0A02640"/>
<evidence type="ECO:0000313" key="16">
    <source>
        <dbReference type="Proteomes" id="UP000005220"/>
    </source>
</evidence>
<evidence type="ECO:0000256" key="7">
    <source>
        <dbReference type="ARBA" id="ARBA00022927"/>
    </source>
</evidence>
<dbReference type="GO" id="GO:0031314">
    <property type="term" value="C:extrinsic component of mitochondrial inner membrane"/>
    <property type="evidence" value="ECO:0007669"/>
    <property type="project" value="EnsemblFungi"/>
</dbReference>
<dbReference type="InterPro" id="IPR007379">
    <property type="entry name" value="Tim44-like_dom"/>
</dbReference>
<dbReference type="GO" id="GO:0030150">
    <property type="term" value="P:protein import into mitochondrial matrix"/>
    <property type="evidence" value="ECO:0007669"/>
    <property type="project" value="EnsemblFungi"/>
</dbReference>
<dbReference type="HOGENOM" id="CLU_020932_2_0_1"/>
<dbReference type="Proteomes" id="UP000005220">
    <property type="component" value="Chromosome 1"/>
</dbReference>
<dbReference type="GeneID" id="13887101"/>
<dbReference type="STRING" id="1071382.H2AMV0"/>
<organism evidence="15 16">
    <name type="scientific">Kazachstania africana (strain ATCC 22294 / BCRC 22015 / CBS 2517 / CECT 1963 / NBRC 1671 / NRRL Y-8276)</name>
    <name type="common">Yeast</name>
    <name type="synonym">Kluyveromyces africanus</name>
    <dbReference type="NCBI Taxonomy" id="1071382"/>
    <lineage>
        <taxon>Eukaryota</taxon>
        <taxon>Fungi</taxon>
        <taxon>Dikarya</taxon>
        <taxon>Ascomycota</taxon>
        <taxon>Saccharomycotina</taxon>
        <taxon>Saccharomycetes</taxon>
        <taxon>Saccharomycetales</taxon>
        <taxon>Saccharomycetaceae</taxon>
        <taxon>Kazachstania</taxon>
    </lineage>
</organism>
<dbReference type="GO" id="GO:0051087">
    <property type="term" value="F:protein-folding chaperone binding"/>
    <property type="evidence" value="ECO:0007669"/>
    <property type="project" value="EnsemblFungi"/>
</dbReference>
<dbReference type="GO" id="GO:0005524">
    <property type="term" value="F:ATP binding"/>
    <property type="evidence" value="ECO:0007669"/>
    <property type="project" value="UniProtKB-KW"/>
</dbReference>
<evidence type="ECO:0000256" key="3">
    <source>
        <dbReference type="ARBA" id="ARBA00022448"/>
    </source>
</evidence>
<keyword evidence="3 13" id="KW-0813">Transport</keyword>
<comment type="similarity">
    <text evidence="2 13">Belongs to the Tim44 family.</text>
</comment>
<keyword evidence="16" id="KW-1185">Reference proteome</keyword>
<reference evidence="15 16" key="1">
    <citation type="journal article" date="2011" name="Proc. Natl. Acad. Sci. U.S.A.">
        <title>Evolutionary erosion of yeast sex chromosomes by mating-type switching accidents.</title>
        <authorList>
            <person name="Gordon J.L."/>
            <person name="Armisen D."/>
            <person name="Proux-Wera E."/>
            <person name="Oheigeartaigh S.S."/>
            <person name="Byrne K.P."/>
            <person name="Wolfe K.H."/>
        </authorList>
    </citation>
    <scope>NUCLEOTIDE SEQUENCE [LARGE SCALE GENOMIC DNA]</scope>
    <source>
        <strain evidence="16">ATCC 22294 / BCRC 22015 / CBS 2517 / CECT 1963 / NBRC 1671 / NRRL Y-8276</strain>
    </source>
</reference>
<dbReference type="eggNOG" id="KOG2580">
    <property type="taxonomic scope" value="Eukaryota"/>
</dbReference>
<dbReference type="Pfam" id="PF04280">
    <property type="entry name" value="Tim44"/>
    <property type="match status" value="1"/>
</dbReference>
<dbReference type="InterPro" id="IPR032710">
    <property type="entry name" value="NTF2-like_dom_sf"/>
</dbReference>
<evidence type="ECO:0000256" key="5">
    <source>
        <dbReference type="ARBA" id="ARBA00022792"/>
    </source>
</evidence>
<keyword evidence="7 13" id="KW-0653">Protein transport</keyword>
<name>H2AMV0_KAZAF</name>
<dbReference type="RefSeq" id="XP_003954835.1">
    <property type="nucleotide sequence ID" value="XM_003954786.1"/>
</dbReference>
<dbReference type="SMART" id="SM00978">
    <property type="entry name" value="Tim44"/>
    <property type="match status" value="1"/>
</dbReference>
<comment type="subcellular location">
    <subcellularLocation>
        <location evidence="1">Mitochondrion inner membrane</location>
        <topology evidence="1">Peripheral membrane protein</topology>
    </subcellularLocation>
</comment>
<dbReference type="InterPro" id="IPR017303">
    <property type="entry name" value="Tim44"/>
</dbReference>
<feature type="domain" description="Tim44-like" evidence="14">
    <location>
        <begin position="260"/>
        <end position="414"/>
    </location>
</feature>
<keyword evidence="5 13" id="KW-0999">Mitochondrion inner membrane</keyword>
<dbReference type="PANTHER" id="PTHR10721:SF1">
    <property type="entry name" value="MITOCHONDRIAL IMPORT INNER MEMBRANE TRANSLOCASE SUBUNIT TIM44"/>
    <property type="match status" value="1"/>
</dbReference>
<dbReference type="EMBL" id="HE650821">
    <property type="protein sequence ID" value="CCF55700.1"/>
    <property type="molecule type" value="Genomic_DNA"/>
</dbReference>
<dbReference type="SUPFAM" id="SSF54427">
    <property type="entry name" value="NTF2-like"/>
    <property type="match status" value="1"/>
</dbReference>